<dbReference type="EMBL" id="JAUTXU010000097">
    <property type="protein sequence ID" value="KAK3708935.1"/>
    <property type="molecule type" value="Genomic_DNA"/>
</dbReference>
<comment type="caution">
    <text evidence="1">The sequence shown here is derived from an EMBL/GenBank/DDBJ whole genome shotgun (WGS) entry which is preliminary data.</text>
</comment>
<name>A0ACC3N2U0_9PEZI</name>
<organism evidence="1 2">
    <name type="scientific">Vermiconidia calcicola</name>
    <dbReference type="NCBI Taxonomy" id="1690605"/>
    <lineage>
        <taxon>Eukaryota</taxon>
        <taxon>Fungi</taxon>
        <taxon>Dikarya</taxon>
        <taxon>Ascomycota</taxon>
        <taxon>Pezizomycotina</taxon>
        <taxon>Dothideomycetes</taxon>
        <taxon>Dothideomycetidae</taxon>
        <taxon>Mycosphaerellales</taxon>
        <taxon>Extremaceae</taxon>
        <taxon>Vermiconidia</taxon>
    </lineage>
</organism>
<evidence type="ECO:0000313" key="1">
    <source>
        <dbReference type="EMBL" id="KAK3708935.1"/>
    </source>
</evidence>
<sequence length="72" mass="7637">MMTDAIAYINSTGAPAKPKGDRKEGGIASPGSPFEWLHGHDSSVGLRNADANGAPDDVEDEEDLKDQLRARS</sequence>
<evidence type="ECO:0000313" key="2">
    <source>
        <dbReference type="Proteomes" id="UP001281147"/>
    </source>
</evidence>
<gene>
    <name evidence="1" type="ORF">LTR37_011265</name>
</gene>
<reference evidence="1" key="1">
    <citation type="submission" date="2023-07" db="EMBL/GenBank/DDBJ databases">
        <title>Black Yeasts Isolated from many extreme environments.</title>
        <authorList>
            <person name="Coleine C."/>
            <person name="Stajich J.E."/>
            <person name="Selbmann L."/>
        </authorList>
    </citation>
    <scope>NUCLEOTIDE SEQUENCE</scope>
    <source>
        <strain evidence="1">CCFEE 5714</strain>
    </source>
</reference>
<protein>
    <submittedName>
        <fullName evidence="1">Uncharacterized protein</fullName>
    </submittedName>
</protein>
<keyword evidence="2" id="KW-1185">Reference proteome</keyword>
<accession>A0ACC3N2U0</accession>
<proteinExistence type="predicted"/>
<dbReference type="Proteomes" id="UP001281147">
    <property type="component" value="Unassembled WGS sequence"/>
</dbReference>